<gene>
    <name evidence="1" type="ORF">PNAL_LOCUS5865</name>
</gene>
<reference evidence="1" key="1">
    <citation type="submission" date="2021-07" db="EMBL/GenBank/DDBJ databases">
        <authorList>
            <person name="Branca A.L. A."/>
        </authorList>
    </citation>
    <scope>NUCLEOTIDE SEQUENCE</scope>
</reference>
<dbReference type="AlphaFoldDB" id="A0A9W4HW06"/>
<proteinExistence type="predicted"/>
<name>A0A9W4HW06_PENNA</name>
<sequence>MCASSTPHSRSSSMESPPSHSLLFPLLIASTIATSTTRYTVPIPESMDVLETHRTLNEMAAQNPLSTVNARNGGWYILNHDGTVLAIATDSVCEELDASIEEAMRLYRLLREPDNEVSKSVAL</sequence>
<dbReference type="EMBL" id="CAJVNV010000279">
    <property type="protein sequence ID" value="CAG8142571.1"/>
    <property type="molecule type" value="Genomic_DNA"/>
</dbReference>
<dbReference type="OrthoDB" id="4435242at2759"/>
<accession>A0A9W4HW06</accession>
<organism evidence="1 2">
    <name type="scientific">Penicillium nalgiovense</name>
    <dbReference type="NCBI Taxonomy" id="60175"/>
    <lineage>
        <taxon>Eukaryota</taxon>
        <taxon>Fungi</taxon>
        <taxon>Dikarya</taxon>
        <taxon>Ascomycota</taxon>
        <taxon>Pezizomycotina</taxon>
        <taxon>Eurotiomycetes</taxon>
        <taxon>Eurotiomycetidae</taxon>
        <taxon>Eurotiales</taxon>
        <taxon>Aspergillaceae</taxon>
        <taxon>Penicillium</taxon>
    </lineage>
</organism>
<evidence type="ECO:0000313" key="1">
    <source>
        <dbReference type="EMBL" id="CAG8142571.1"/>
    </source>
</evidence>
<evidence type="ECO:0000313" key="2">
    <source>
        <dbReference type="Proteomes" id="UP001153461"/>
    </source>
</evidence>
<protein>
    <submittedName>
        <fullName evidence="1">Uncharacterized protein</fullName>
    </submittedName>
</protein>
<comment type="caution">
    <text evidence="1">The sequence shown here is derived from an EMBL/GenBank/DDBJ whole genome shotgun (WGS) entry which is preliminary data.</text>
</comment>
<dbReference type="Proteomes" id="UP001153461">
    <property type="component" value="Unassembled WGS sequence"/>
</dbReference>